<evidence type="ECO:0000256" key="1">
    <source>
        <dbReference type="ARBA" id="ARBA00004657"/>
    </source>
</evidence>
<evidence type="ECO:0000256" key="2">
    <source>
        <dbReference type="ARBA" id="ARBA00022433"/>
    </source>
</evidence>
<evidence type="ECO:0000256" key="8">
    <source>
        <dbReference type="SAM" id="MobiDB-lite"/>
    </source>
</evidence>
<comment type="caution">
    <text evidence="10">The sequence shown here is derived from an EMBL/GenBank/DDBJ whole genome shotgun (WGS) entry which is preliminary data.</text>
</comment>
<keyword evidence="4" id="KW-0175">Coiled coil</keyword>
<keyword evidence="7" id="KW-0514">Muscle protein</keyword>
<evidence type="ECO:0000256" key="4">
    <source>
        <dbReference type="ARBA" id="ARBA00023054"/>
    </source>
</evidence>
<protein>
    <submittedName>
        <fullName evidence="10">Myosin heavy chain 9</fullName>
    </submittedName>
</protein>
<dbReference type="PANTHER" id="PTHR46349:SF7">
    <property type="entry name" value="MYOSIN TAIL DOMAIN-CONTAINING PROTEIN"/>
    <property type="match status" value="1"/>
</dbReference>
<feature type="compositionally biased region" description="Basic and acidic residues" evidence="8">
    <location>
        <begin position="298"/>
        <end position="310"/>
    </location>
</feature>
<dbReference type="GO" id="GO:0005923">
    <property type="term" value="C:bicellular tight junction"/>
    <property type="evidence" value="ECO:0007669"/>
    <property type="project" value="TreeGrafter"/>
</dbReference>
<keyword evidence="2" id="KW-0787">Thick filament</keyword>
<keyword evidence="6" id="KW-0505">Motor protein</keyword>
<dbReference type="AlphaFoldDB" id="A0A7J7WR97"/>
<dbReference type="SUPFAM" id="SSF57997">
    <property type="entry name" value="Tropomyosin"/>
    <property type="match status" value="1"/>
</dbReference>
<dbReference type="Pfam" id="PF01576">
    <property type="entry name" value="Myosin_tail_1"/>
    <property type="match status" value="1"/>
</dbReference>
<accession>A0A7J7WR97</accession>
<dbReference type="GO" id="GO:0032982">
    <property type="term" value="C:myosin filament"/>
    <property type="evidence" value="ECO:0007669"/>
    <property type="project" value="UniProtKB-KW"/>
</dbReference>
<dbReference type="PANTHER" id="PTHR46349">
    <property type="entry name" value="CINGULIN-LIKE PROTEIN 1-RELATED"/>
    <property type="match status" value="1"/>
</dbReference>
<comment type="subcellular location">
    <subcellularLocation>
        <location evidence="1">Cytoplasm</location>
        <location evidence="1">Myofibril</location>
    </subcellularLocation>
</comment>
<feature type="region of interest" description="Disordered" evidence="8">
    <location>
        <begin position="41"/>
        <end position="61"/>
    </location>
</feature>
<sequence length="310" mass="35517">MRELDDTRASREEILAQAKENEKKLKSMEAEMMQLQEELAAAERAKRQAQQERDELADEIANSSGKGALALEEKRRLEARIAQLEEELEEEQGNTELVNDRLKKANLQIDQINTDLNLERSHAQKNENARQQLERQNKELKVKLQEMEGTVKSKYKASISALEAKIAQLEEQLDNETKERQAACKQVRRAEKKLKDVLLQVDDERRNAEQFKDQADKASTRLKQLKRQLEEAEEEAQRANASRRKLQRELEDATETADAMNREVSSLKNKLRRGDLPFVVPRRMARKGAGECSDDEVDGKAEGAEPKAAE</sequence>
<evidence type="ECO:0000259" key="9">
    <source>
        <dbReference type="Pfam" id="PF01576"/>
    </source>
</evidence>
<feature type="compositionally biased region" description="Basic and acidic residues" evidence="8">
    <location>
        <begin position="41"/>
        <end position="54"/>
    </location>
</feature>
<evidence type="ECO:0000256" key="6">
    <source>
        <dbReference type="ARBA" id="ARBA00023175"/>
    </source>
</evidence>
<evidence type="ECO:0000256" key="3">
    <source>
        <dbReference type="ARBA" id="ARBA00022490"/>
    </source>
</evidence>
<keyword evidence="3" id="KW-0963">Cytoplasm</keyword>
<dbReference type="Gene3D" id="6.10.250.2420">
    <property type="match status" value="1"/>
</dbReference>
<name>A0A7J7WR97_RHIFE</name>
<feature type="domain" description="Myosin tail" evidence="9">
    <location>
        <begin position="1"/>
        <end position="271"/>
    </location>
</feature>
<dbReference type="GO" id="GO:0030016">
    <property type="term" value="C:myofibril"/>
    <property type="evidence" value="ECO:0007669"/>
    <property type="project" value="UniProtKB-SubCell"/>
</dbReference>
<dbReference type="EMBL" id="JACAGC010000010">
    <property type="protein sequence ID" value="KAF6339965.1"/>
    <property type="molecule type" value="Genomic_DNA"/>
</dbReference>
<dbReference type="Proteomes" id="UP000585614">
    <property type="component" value="Unassembled WGS sequence"/>
</dbReference>
<reference evidence="10 11" key="1">
    <citation type="journal article" date="2020" name="Nature">
        <title>Six reference-quality genomes reveal evolution of bat adaptations.</title>
        <authorList>
            <person name="Jebb D."/>
            <person name="Huang Z."/>
            <person name="Pippel M."/>
            <person name="Hughes G.M."/>
            <person name="Lavrichenko K."/>
            <person name="Devanna P."/>
            <person name="Winkler S."/>
            <person name="Jermiin L.S."/>
            <person name="Skirmuntt E.C."/>
            <person name="Katzourakis A."/>
            <person name="Burkitt-Gray L."/>
            <person name="Ray D.A."/>
            <person name="Sullivan K.A.M."/>
            <person name="Roscito J.G."/>
            <person name="Kirilenko B.M."/>
            <person name="Davalos L.M."/>
            <person name="Corthals A.P."/>
            <person name="Power M.L."/>
            <person name="Jones G."/>
            <person name="Ransome R.D."/>
            <person name="Dechmann D.K.N."/>
            <person name="Locatelli A.G."/>
            <person name="Puechmaille S.J."/>
            <person name="Fedrigo O."/>
            <person name="Jarvis E.D."/>
            <person name="Hiller M."/>
            <person name="Vernes S.C."/>
            <person name="Myers E.W."/>
            <person name="Teeling E.C."/>
        </authorList>
    </citation>
    <scope>NUCLEOTIDE SEQUENCE [LARGE SCALE GENOMIC DNA]</scope>
    <source>
        <strain evidence="10">MRhiFer1</strain>
        <tissue evidence="10">Lung</tissue>
    </source>
</reference>
<dbReference type="GO" id="GO:0016459">
    <property type="term" value="C:myosin complex"/>
    <property type="evidence" value="ECO:0007669"/>
    <property type="project" value="UniProtKB-KW"/>
</dbReference>
<feature type="region of interest" description="Disordered" evidence="8">
    <location>
        <begin position="284"/>
        <end position="310"/>
    </location>
</feature>
<gene>
    <name evidence="10" type="ORF">mRhiFer1_011468</name>
</gene>
<evidence type="ECO:0000313" key="11">
    <source>
        <dbReference type="Proteomes" id="UP000585614"/>
    </source>
</evidence>
<dbReference type="InterPro" id="IPR002928">
    <property type="entry name" value="Myosin_tail"/>
</dbReference>
<evidence type="ECO:0000256" key="5">
    <source>
        <dbReference type="ARBA" id="ARBA00023123"/>
    </source>
</evidence>
<evidence type="ECO:0000313" key="10">
    <source>
        <dbReference type="EMBL" id="KAF6339965.1"/>
    </source>
</evidence>
<feature type="region of interest" description="Disordered" evidence="8">
    <location>
        <begin position="227"/>
        <end position="268"/>
    </location>
</feature>
<organism evidence="10 11">
    <name type="scientific">Rhinolophus ferrumequinum</name>
    <name type="common">Greater horseshoe bat</name>
    <dbReference type="NCBI Taxonomy" id="59479"/>
    <lineage>
        <taxon>Eukaryota</taxon>
        <taxon>Metazoa</taxon>
        <taxon>Chordata</taxon>
        <taxon>Craniata</taxon>
        <taxon>Vertebrata</taxon>
        <taxon>Euteleostomi</taxon>
        <taxon>Mammalia</taxon>
        <taxon>Eutheria</taxon>
        <taxon>Laurasiatheria</taxon>
        <taxon>Chiroptera</taxon>
        <taxon>Yinpterochiroptera</taxon>
        <taxon>Rhinolophoidea</taxon>
        <taxon>Rhinolophidae</taxon>
        <taxon>Rhinolophinae</taxon>
        <taxon>Rhinolophus</taxon>
    </lineage>
</organism>
<evidence type="ECO:0000256" key="7">
    <source>
        <dbReference type="ARBA" id="ARBA00023179"/>
    </source>
</evidence>
<proteinExistence type="predicted"/>
<keyword evidence="5" id="KW-0518">Myosin</keyword>